<evidence type="ECO:0000259" key="4">
    <source>
        <dbReference type="Pfam" id="PF00496"/>
    </source>
</evidence>
<evidence type="ECO:0000256" key="1">
    <source>
        <dbReference type="ARBA" id="ARBA00004418"/>
    </source>
</evidence>
<feature type="signal peptide" evidence="3">
    <location>
        <begin position="1"/>
        <end position="24"/>
    </location>
</feature>
<accession>A0A1H8SEE2</accession>
<keyword evidence="8" id="KW-1185">Reference proteome</keyword>
<dbReference type="Gene3D" id="3.40.190.10">
    <property type="entry name" value="Periplasmic binding protein-like II"/>
    <property type="match status" value="1"/>
</dbReference>
<dbReference type="RefSeq" id="WP_072379174.1">
    <property type="nucleotide sequence ID" value="NZ_FNXB01000032.1"/>
</dbReference>
<reference evidence="6 8" key="1">
    <citation type="submission" date="2016-10" db="EMBL/GenBank/DDBJ databases">
        <authorList>
            <person name="Varghese N."/>
            <person name="Submissions S."/>
        </authorList>
    </citation>
    <scope>NUCLEOTIDE SEQUENCE [LARGE SCALE GENOMIC DNA]</scope>
    <source>
        <strain evidence="6 8">CGMCC 1.7071</strain>
    </source>
</reference>
<dbReference type="Proteomes" id="UP000183063">
    <property type="component" value="Unassembled WGS sequence"/>
</dbReference>
<dbReference type="EMBL" id="FOCV01000024">
    <property type="protein sequence ID" value="SEO76714.1"/>
    <property type="molecule type" value="Genomic_DNA"/>
</dbReference>
<dbReference type="Proteomes" id="UP000198939">
    <property type="component" value="Unassembled WGS sequence"/>
</dbReference>
<dbReference type="Gene3D" id="3.10.105.10">
    <property type="entry name" value="Dipeptide-binding Protein, Domain 3"/>
    <property type="match status" value="1"/>
</dbReference>
<dbReference type="AlphaFoldDB" id="A0A1H8SEE2"/>
<evidence type="ECO:0000313" key="6">
    <source>
        <dbReference type="EMBL" id="SEO76714.1"/>
    </source>
</evidence>
<organism evidence="5 7">
    <name type="scientific">Rhizobium tibeticum</name>
    <dbReference type="NCBI Taxonomy" id="501024"/>
    <lineage>
        <taxon>Bacteria</taxon>
        <taxon>Pseudomonadati</taxon>
        <taxon>Pseudomonadota</taxon>
        <taxon>Alphaproteobacteria</taxon>
        <taxon>Hyphomicrobiales</taxon>
        <taxon>Rhizobiaceae</taxon>
        <taxon>Rhizobium/Agrobacterium group</taxon>
        <taxon>Rhizobium</taxon>
    </lineage>
</organism>
<evidence type="ECO:0000256" key="2">
    <source>
        <dbReference type="ARBA" id="ARBA00005695"/>
    </source>
</evidence>
<dbReference type="OrthoDB" id="9803988at2"/>
<gene>
    <name evidence="5" type="primary">dppA_5</name>
    <name evidence="5" type="ORF">RTCCBAU85039_4795</name>
    <name evidence="6" type="ORF">SAMN05216228_102458</name>
</gene>
<feature type="chain" id="PRO_5030029797" evidence="3">
    <location>
        <begin position="25"/>
        <end position="502"/>
    </location>
</feature>
<proteinExistence type="inferred from homology"/>
<sequence>MTIRYSTGAATLLCAVLLSGVAYAVEGEVKIVLPEQPANLDPCRSIRSDIGRIINSNITETLIVIEPEKGTVAPWLAEKWEQVNDLTWRVHLKSGVKFQDGAEFNADAVVKSINRLMNPKLTCDSRSKFGDVKLTPKAVDAQTVEIVSDSPVPIMPTLLGTVQIVSPNMPFDKESNKPVGTGPYVVESASTEEIVLKRDDGYWGAKPDVTRATYVWRNESAIRAAMIESAEADLTPSIAVQDATNPQTDFAYLNSETTRMRIDAQIPPLDDVRIRKALNMAIDWDGMGEALFGKDVLRASQMVVPGVRGHNPDINAWTYNPDEAKKLVEEAKAAGAPVDKEIVLIGRNGFFPNSSESLEAMRSMWQEIGLNVSIRQLEAADWVRYLDKPFPQGRGPTLFQQQHDNNTGDAGFTAPVMYLSDGQYSTVADKDLDARLKKAMAATGDDREKLFQSVFGKVHDEIVADVPMYHMIGYVRVGPRLDWKPDLKTNSEIALREIHFKN</sequence>
<dbReference type="PANTHER" id="PTHR30290">
    <property type="entry name" value="PERIPLASMIC BINDING COMPONENT OF ABC TRANSPORTER"/>
    <property type="match status" value="1"/>
</dbReference>
<name>A0A1H8SEE2_9HYPH</name>
<comment type="similarity">
    <text evidence="2">Belongs to the bacterial solute-binding protein 5 family.</text>
</comment>
<dbReference type="EMBL" id="FNXB01000032">
    <property type="protein sequence ID" value="SEI12290.1"/>
    <property type="molecule type" value="Genomic_DNA"/>
</dbReference>
<feature type="domain" description="Solute-binding protein family 5" evidence="4">
    <location>
        <begin position="72"/>
        <end position="397"/>
    </location>
</feature>
<dbReference type="SUPFAM" id="SSF53850">
    <property type="entry name" value="Periplasmic binding protein-like II"/>
    <property type="match status" value="1"/>
</dbReference>
<dbReference type="STRING" id="501024.RTCCBAU85039_4795"/>
<evidence type="ECO:0000313" key="5">
    <source>
        <dbReference type="EMBL" id="SEI12290.1"/>
    </source>
</evidence>
<dbReference type="InterPro" id="IPR039424">
    <property type="entry name" value="SBP_5"/>
</dbReference>
<dbReference type="Pfam" id="PF00496">
    <property type="entry name" value="SBP_bac_5"/>
    <property type="match status" value="1"/>
</dbReference>
<comment type="subcellular location">
    <subcellularLocation>
        <location evidence="1">Periplasm</location>
    </subcellularLocation>
</comment>
<protein>
    <submittedName>
        <fullName evidence="5">Dipeptide-binding protein</fullName>
    </submittedName>
    <submittedName>
        <fullName evidence="6">Peptide/nickel transport system substrate-binding protein</fullName>
    </submittedName>
</protein>
<evidence type="ECO:0000313" key="8">
    <source>
        <dbReference type="Proteomes" id="UP000198939"/>
    </source>
</evidence>
<reference evidence="5" key="2">
    <citation type="submission" date="2016-10" db="EMBL/GenBank/DDBJ databases">
        <authorList>
            <person name="de Groot N.N."/>
        </authorList>
    </citation>
    <scope>NUCLEOTIDE SEQUENCE [LARGE SCALE GENOMIC DNA]</scope>
    <source>
        <strain evidence="5">CCBAU85039</strain>
    </source>
</reference>
<dbReference type="InterPro" id="IPR000914">
    <property type="entry name" value="SBP_5_dom"/>
</dbReference>
<dbReference type="GO" id="GO:1904680">
    <property type="term" value="F:peptide transmembrane transporter activity"/>
    <property type="evidence" value="ECO:0007669"/>
    <property type="project" value="TreeGrafter"/>
</dbReference>
<keyword evidence="3" id="KW-0732">Signal</keyword>
<evidence type="ECO:0000313" key="7">
    <source>
        <dbReference type="Proteomes" id="UP000183063"/>
    </source>
</evidence>
<dbReference type="Gene3D" id="3.90.76.10">
    <property type="entry name" value="Dipeptide-binding Protein, Domain 1"/>
    <property type="match status" value="1"/>
</dbReference>
<dbReference type="GO" id="GO:0015833">
    <property type="term" value="P:peptide transport"/>
    <property type="evidence" value="ECO:0007669"/>
    <property type="project" value="TreeGrafter"/>
</dbReference>
<dbReference type="CDD" id="cd08491">
    <property type="entry name" value="PBP2_NikA_DppA_OppA_like_12"/>
    <property type="match status" value="1"/>
</dbReference>
<reference evidence="7" key="3">
    <citation type="submission" date="2016-10" db="EMBL/GenBank/DDBJ databases">
        <authorList>
            <person name="Wibberg D."/>
        </authorList>
    </citation>
    <scope>NUCLEOTIDE SEQUENCE [LARGE SCALE GENOMIC DNA]</scope>
</reference>
<evidence type="ECO:0000256" key="3">
    <source>
        <dbReference type="SAM" id="SignalP"/>
    </source>
</evidence>